<dbReference type="PANTHER" id="PTHR11203">
    <property type="entry name" value="CLEAVAGE AND POLYADENYLATION SPECIFICITY FACTOR FAMILY MEMBER"/>
    <property type="match status" value="1"/>
</dbReference>
<evidence type="ECO:0000313" key="5">
    <source>
        <dbReference type="Proteomes" id="UP001501047"/>
    </source>
</evidence>
<dbReference type="RefSeq" id="WP_343823754.1">
    <property type="nucleotide sequence ID" value="NZ_BAAACI010000001.1"/>
</dbReference>
<dbReference type="Pfam" id="PF07521">
    <property type="entry name" value="RMMBL"/>
    <property type="match status" value="1"/>
</dbReference>
<gene>
    <name evidence="4" type="ORF">GCM10008908_07470</name>
</gene>
<keyword evidence="5" id="KW-1185">Reference proteome</keyword>
<evidence type="ECO:0000256" key="1">
    <source>
        <dbReference type="ARBA" id="ARBA00022801"/>
    </source>
</evidence>
<dbReference type="Gene3D" id="3.40.50.10890">
    <property type="match status" value="1"/>
</dbReference>
<sequence>MEIKLKFLGATRCVTGSSHLLTVNDKKILLDCGLFQSNDLKTYSNDILNVDPKEVDYIVLSHSHVDHSGRIPLLFKLGFQGKVICTEPTKDLCGYLLKDAARIQQEETYFENLSRHGKGVKALTPLYDEEDVELALKNFYTYGYNEEILLEEDIKVIFRDAGHILGSAICEILIKNCGESWTKLIYTGDIGNINRDILNNPSKELHGDFLIVESTYGDKMHEEKDNYSKLLEIVKDIMDCNGNLIIPCFSLGRTQEIIYMLNSFIESGQVKDCNVYVDSPLASEITKIFRKYEEYFDKEAKDLIKKGDDPMNFKGLHFIENSDDAKKVYEVKSKSIIIVAGGVYDGGRIAKHLRNNLPRPECGILITSYQGNKSIGSKLLKGNKRIKLNGETIEIKGKIYYMDGLSGHADKVGLYNWVNSMKEKPKKIFLVHGEGRNLESFTNKLKSENYSVITPDFLDEFALKIN</sequence>
<dbReference type="PANTHER" id="PTHR11203:SF37">
    <property type="entry name" value="INTEGRATOR COMPLEX SUBUNIT 11"/>
    <property type="match status" value="1"/>
</dbReference>
<dbReference type="InterPro" id="IPR050698">
    <property type="entry name" value="MBL"/>
</dbReference>
<evidence type="ECO:0000259" key="3">
    <source>
        <dbReference type="SMART" id="SM01027"/>
    </source>
</evidence>
<keyword evidence="1" id="KW-0378">Hydrolase</keyword>
<dbReference type="InterPro" id="IPR036866">
    <property type="entry name" value="RibonucZ/Hydroxyglut_hydro"/>
</dbReference>
<dbReference type="Gene3D" id="3.60.15.10">
    <property type="entry name" value="Ribonuclease Z/Hydroxyacylglutathione hydrolase-like"/>
    <property type="match status" value="1"/>
</dbReference>
<feature type="domain" description="Metallo-beta-lactamase" evidence="2">
    <location>
        <begin position="15"/>
        <end position="249"/>
    </location>
</feature>
<reference evidence="4 5" key="1">
    <citation type="journal article" date="2019" name="Int. J. Syst. Evol. Microbiol.">
        <title>The Global Catalogue of Microorganisms (GCM) 10K type strain sequencing project: providing services to taxonomists for standard genome sequencing and annotation.</title>
        <authorList>
            <consortium name="The Broad Institute Genomics Platform"/>
            <consortium name="The Broad Institute Genome Sequencing Center for Infectious Disease"/>
            <person name="Wu L."/>
            <person name="Ma J."/>
        </authorList>
    </citation>
    <scope>NUCLEOTIDE SEQUENCE [LARGE SCALE GENOMIC DNA]</scope>
    <source>
        <strain evidence="4 5">JCM 1417</strain>
    </source>
</reference>
<protein>
    <submittedName>
        <fullName evidence="4">MBL fold metallo-hydrolase</fullName>
    </submittedName>
</protein>
<organism evidence="4 5">
    <name type="scientific">Clostridium subterminale</name>
    <dbReference type="NCBI Taxonomy" id="1550"/>
    <lineage>
        <taxon>Bacteria</taxon>
        <taxon>Bacillati</taxon>
        <taxon>Bacillota</taxon>
        <taxon>Clostridia</taxon>
        <taxon>Eubacteriales</taxon>
        <taxon>Clostridiaceae</taxon>
        <taxon>Clostridium</taxon>
    </lineage>
</organism>
<comment type="caution">
    <text evidence="4">The sequence shown here is derived from an EMBL/GenBank/DDBJ whole genome shotgun (WGS) entry which is preliminary data.</text>
</comment>
<dbReference type="InterPro" id="IPR011108">
    <property type="entry name" value="RMMBL"/>
</dbReference>
<evidence type="ECO:0000259" key="2">
    <source>
        <dbReference type="SMART" id="SM00849"/>
    </source>
</evidence>
<dbReference type="InterPro" id="IPR022712">
    <property type="entry name" value="Beta_Casp"/>
</dbReference>
<dbReference type="CDD" id="cd16295">
    <property type="entry name" value="TTHA0252-CPSF-like_MBL-fold"/>
    <property type="match status" value="1"/>
</dbReference>
<proteinExistence type="predicted"/>
<dbReference type="SMART" id="SM01027">
    <property type="entry name" value="Beta-Casp"/>
    <property type="match status" value="1"/>
</dbReference>
<dbReference type="Pfam" id="PF10996">
    <property type="entry name" value="Beta-Casp"/>
    <property type="match status" value="1"/>
</dbReference>
<dbReference type="Proteomes" id="UP001501047">
    <property type="component" value="Unassembled WGS sequence"/>
</dbReference>
<accession>A0ABN1KIH7</accession>
<evidence type="ECO:0000313" key="4">
    <source>
        <dbReference type="EMBL" id="GAA0767886.1"/>
    </source>
</evidence>
<dbReference type="InterPro" id="IPR001279">
    <property type="entry name" value="Metallo-B-lactamas"/>
</dbReference>
<dbReference type="SMART" id="SM00849">
    <property type="entry name" value="Lactamase_B"/>
    <property type="match status" value="1"/>
</dbReference>
<dbReference type="SUPFAM" id="SSF56281">
    <property type="entry name" value="Metallo-hydrolase/oxidoreductase"/>
    <property type="match status" value="1"/>
</dbReference>
<dbReference type="Pfam" id="PF00753">
    <property type="entry name" value="Lactamase_B"/>
    <property type="match status" value="1"/>
</dbReference>
<name>A0ABN1KIH7_CLOSU</name>
<feature type="domain" description="Beta-Casp" evidence="3">
    <location>
        <begin position="254"/>
        <end position="379"/>
    </location>
</feature>
<dbReference type="EMBL" id="BAAACI010000001">
    <property type="protein sequence ID" value="GAA0767886.1"/>
    <property type="molecule type" value="Genomic_DNA"/>
</dbReference>